<dbReference type="Proteomes" id="UP000251314">
    <property type="component" value="Unassembled WGS sequence"/>
</dbReference>
<dbReference type="Proteomes" id="UP000760860">
    <property type="component" value="Unassembled WGS sequence"/>
</dbReference>
<evidence type="ECO:0000313" key="6">
    <source>
        <dbReference type="EMBL" id="KAG3214805.1"/>
    </source>
</evidence>
<name>A0A329RPI4_9STRA</name>
<dbReference type="Proteomes" id="UP000697107">
    <property type="component" value="Unassembled WGS sequence"/>
</dbReference>
<dbReference type="EMBL" id="RCMV01000608">
    <property type="protein sequence ID" value="KAG3214805.1"/>
    <property type="molecule type" value="Genomic_DNA"/>
</dbReference>
<dbReference type="EMBL" id="MJFZ01000669">
    <property type="protein sequence ID" value="RAW26250.1"/>
    <property type="molecule type" value="Genomic_DNA"/>
</dbReference>
<dbReference type="Proteomes" id="UP000688947">
    <property type="component" value="Unassembled WGS sequence"/>
</dbReference>
<feature type="compositionally biased region" description="Polar residues" evidence="1">
    <location>
        <begin position="102"/>
        <end position="121"/>
    </location>
</feature>
<dbReference type="VEuPathDB" id="FungiDB:PC110_g17349"/>
<evidence type="ECO:0000313" key="2">
    <source>
        <dbReference type="EMBL" id="KAG2851304.1"/>
    </source>
</evidence>
<feature type="region of interest" description="Disordered" evidence="1">
    <location>
        <begin position="55"/>
        <end position="121"/>
    </location>
</feature>
<keyword evidence="9" id="KW-1185">Reference proteome</keyword>
<dbReference type="Proteomes" id="UP000735874">
    <property type="component" value="Unassembled WGS sequence"/>
</dbReference>
<evidence type="ECO:0000256" key="1">
    <source>
        <dbReference type="SAM" id="MobiDB-lite"/>
    </source>
</evidence>
<accession>A0A329RPI4</accession>
<reference evidence="7" key="3">
    <citation type="submission" date="2021-01" db="EMBL/GenBank/DDBJ databases">
        <title>Phytophthora aleatoria, a newly-described species from Pinus radiata is distinct from Phytophthora cactorum isolates based on comparative genomics.</title>
        <authorList>
            <person name="Mcdougal R."/>
            <person name="Panda P."/>
            <person name="Williams N."/>
            <person name="Studholme D.J."/>
        </authorList>
    </citation>
    <scope>NUCLEOTIDE SEQUENCE</scope>
    <source>
        <strain evidence="7">NZFS 3830</strain>
    </source>
</reference>
<evidence type="ECO:0000313" key="5">
    <source>
        <dbReference type="EMBL" id="KAG2972020.1"/>
    </source>
</evidence>
<reference evidence="2" key="2">
    <citation type="submission" date="2018-10" db="EMBL/GenBank/DDBJ databases">
        <title>Effector identification in a new, highly contiguous assembly of the strawberry crown rot pathogen Phytophthora cactorum.</title>
        <authorList>
            <person name="Armitage A.D."/>
            <person name="Nellist C.F."/>
            <person name="Bates H."/>
            <person name="Vickerstaff R.J."/>
            <person name="Harrison R.J."/>
        </authorList>
    </citation>
    <scope>NUCLEOTIDE SEQUENCE</scope>
    <source>
        <strain evidence="2">15-7</strain>
        <strain evidence="3">4032</strain>
        <strain evidence="4">4040</strain>
        <strain evidence="5">P415</strain>
        <strain evidence="6">P421</strain>
    </source>
</reference>
<evidence type="ECO:0000313" key="7">
    <source>
        <dbReference type="EMBL" id="KAG6958150.1"/>
    </source>
</evidence>
<dbReference type="OrthoDB" id="10283784at2759"/>
<reference evidence="8 9" key="1">
    <citation type="submission" date="2018-01" db="EMBL/GenBank/DDBJ databases">
        <title>Draft genome of the strawberry crown rot pathogen Phytophthora cactorum.</title>
        <authorList>
            <person name="Armitage A.D."/>
            <person name="Lysoe E."/>
            <person name="Nellist C.F."/>
            <person name="Harrison R.J."/>
            <person name="Brurberg M.B."/>
        </authorList>
    </citation>
    <scope>NUCLEOTIDE SEQUENCE [LARGE SCALE GENOMIC DNA]</scope>
    <source>
        <strain evidence="8 9">10300</strain>
    </source>
</reference>
<organism evidence="8 9">
    <name type="scientific">Phytophthora cactorum</name>
    <dbReference type="NCBI Taxonomy" id="29920"/>
    <lineage>
        <taxon>Eukaryota</taxon>
        <taxon>Sar</taxon>
        <taxon>Stramenopiles</taxon>
        <taxon>Oomycota</taxon>
        <taxon>Peronosporomycetes</taxon>
        <taxon>Peronosporales</taxon>
        <taxon>Peronosporaceae</taxon>
        <taxon>Phytophthora</taxon>
    </lineage>
</organism>
<dbReference type="EMBL" id="RCMK01000623">
    <property type="protein sequence ID" value="KAG2918662.1"/>
    <property type="molecule type" value="Genomic_DNA"/>
</dbReference>
<evidence type="ECO:0000313" key="9">
    <source>
        <dbReference type="Proteomes" id="UP000251314"/>
    </source>
</evidence>
<comment type="caution">
    <text evidence="8">The sequence shown here is derived from an EMBL/GenBank/DDBJ whole genome shotgun (WGS) entry which is preliminary data.</text>
</comment>
<dbReference type="EMBL" id="RCML01000638">
    <property type="protein sequence ID" value="KAG2972020.1"/>
    <property type="molecule type" value="Genomic_DNA"/>
</dbReference>
<protein>
    <submittedName>
        <fullName evidence="8">Uncharacterized protein</fullName>
    </submittedName>
</protein>
<sequence>MDHGITAISSIVADLNCIRCGGDGAVVLYPKCVAVASGIDLHRAADRDYLQGHIGPKQLGKKGSLDEQQRKHAAARHCAAKGSDALRVSDPRSFFPGPGLTAQASQSDRQSQCDSHPRSFKTSSVSARAANRLGAHLKFKLNPAVVARKRMALAAIKGSVGLSW</sequence>
<evidence type="ECO:0000313" key="3">
    <source>
        <dbReference type="EMBL" id="KAG2903014.1"/>
    </source>
</evidence>
<evidence type="ECO:0000313" key="4">
    <source>
        <dbReference type="EMBL" id="KAG2918662.1"/>
    </source>
</evidence>
<dbReference type="EMBL" id="RCMG01000617">
    <property type="protein sequence ID" value="KAG2851304.1"/>
    <property type="molecule type" value="Genomic_DNA"/>
</dbReference>
<dbReference type="Proteomes" id="UP000736787">
    <property type="component" value="Unassembled WGS sequence"/>
</dbReference>
<evidence type="ECO:0000313" key="8">
    <source>
        <dbReference type="EMBL" id="RAW26250.1"/>
    </source>
</evidence>
<dbReference type="EMBL" id="JAENGZ010000504">
    <property type="protein sequence ID" value="KAG6958150.1"/>
    <property type="molecule type" value="Genomic_DNA"/>
</dbReference>
<dbReference type="EMBL" id="RCMI01000630">
    <property type="protein sequence ID" value="KAG2903014.1"/>
    <property type="molecule type" value="Genomic_DNA"/>
</dbReference>
<dbReference type="Proteomes" id="UP000774804">
    <property type="component" value="Unassembled WGS sequence"/>
</dbReference>
<dbReference type="AlphaFoldDB" id="A0A329RPI4"/>
<gene>
    <name evidence="7" type="ORF">JG687_00009561</name>
    <name evidence="8" type="ORF">PC110_g17349</name>
    <name evidence="2" type="ORF">PC113_g16034</name>
    <name evidence="3" type="ORF">PC115_g15456</name>
    <name evidence="4" type="ORF">PC117_g17006</name>
    <name evidence="5" type="ORF">PC118_g15929</name>
    <name evidence="6" type="ORF">PC129_g14296</name>
</gene>
<proteinExistence type="predicted"/>